<sequence>MRSAAGWKSRGSSLSRAGCSAWPCIQGSPRCWWGGSGRIHRWPEICSAPPGTSSGPAASSRQRTWRACSPDAMHLRHEALVDASPETVYALAADVERWPSLHRAYRWCRVLARTPDGLVFEMTGRIRGWPARWTAVQERQPAANRLVFQHIKGITTGMRVAWSLSPQRGGTAVIIEHELIMRWPLVGRAISDLIVGPVFIDWIARQTLSAIKQAAEGAQARIG</sequence>
<reference evidence="4 5" key="1">
    <citation type="journal article" date="2019" name="Nat. Microbiol.">
        <title>Mediterranean grassland soil C-N compound turnover is dependent on rainfall and depth, and is mediated by genomically divergent microorganisms.</title>
        <authorList>
            <person name="Diamond S."/>
            <person name="Andeer P.F."/>
            <person name="Li Z."/>
            <person name="Crits-Christoph A."/>
            <person name="Burstein D."/>
            <person name="Anantharaman K."/>
            <person name="Lane K.R."/>
            <person name="Thomas B.C."/>
            <person name="Pan C."/>
            <person name="Northen T.R."/>
            <person name="Banfield J.F."/>
        </authorList>
    </citation>
    <scope>NUCLEOTIDE SEQUENCE [LARGE SCALE GENOMIC DNA]</scope>
    <source>
        <strain evidence="3">NP_1</strain>
        <strain evidence="2">NP_2</strain>
    </source>
</reference>
<dbReference type="Proteomes" id="UP000318661">
    <property type="component" value="Unassembled WGS sequence"/>
</dbReference>
<organism evidence="3 4">
    <name type="scientific">Candidatus Segetimicrobium genomatis</name>
    <dbReference type="NCBI Taxonomy" id="2569760"/>
    <lineage>
        <taxon>Bacteria</taxon>
        <taxon>Bacillati</taxon>
        <taxon>Candidatus Sysuimicrobiota</taxon>
        <taxon>Candidatus Sysuimicrobiia</taxon>
        <taxon>Candidatus Sysuimicrobiales</taxon>
        <taxon>Candidatus Segetimicrobiaceae</taxon>
        <taxon>Candidatus Segetimicrobium</taxon>
    </lineage>
</organism>
<evidence type="ECO:0000313" key="3">
    <source>
        <dbReference type="EMBL" id="TMJ09320.1"/>
    </source>
</evidence>
<dbReference type="SUPFAM" id="SSF55961">
    <property type="entry name" value="Bet v1-like"/>
    <property type="match status" value="1"/>
</dbReference>
<comment type="caution">
    <text evidence="3">The sequence shown here is derived from an EMBL/GenBank/DDBJ whole genome shotgun (WGS) entry which is preliminary data.</text>
</comment>
<dbReference type="InterPro" id="IPR005031">
    <property type="entry name" value="COQ10_START"/>
</dbReference>
<evidence type="ECO:0000313" key="4">
    <source>
        <dbReference type="Proteomes" id="UP000315217"/>
    </source>
</evidence>
<name>A0A537LMZ7_9BACT</name>
<evidence type="ECO:0000313" key="2">
    <source>
        <dbReference type="EMBL" id="TMJ07555.1"/>
    </source>
</evidence>
<dbReference type="EMBL" id="VBAI01000161">
    <property type="protein sequence ID" value="TMJ09320.1"/>
    <property type="molecule type" value="Genomic_DNA"/>
</dbReference>
<gene>
    <name evidence="3" type="ORF">E6G98_09910</name>
    <name evidence="2" type="ORF">E6G99_06390</name>
</gene>
<dbReference type="Proteomes" id="UP000315217">
    <property type="component" value="Unassembled WGS sequence"/>
</dbReference>
<dbReference type="AlphaFoldDB" id="A0A537LMZ7"/>
<accession>A0A537LMZ7</accession>
<dbReference type="Gene3D" id="3.30.530.20">
    <property type="match status" value="1"/>
</dbReference>
<evidence type="ECO:0000259" key="1">
    <source>
        <dbReference type="Pfam" id="PF03364"/>
    </source>
</evidence>
<evidence type="ECO:0000313" key="5">
    <source>
        <dbReference type="Proteomes" id="UP000318661"/>
    </source>
</evidence>
<feature type="domain" description="Coenzyme Q-binding protein COQ10 START" evidence="1">
    <location>
        <begin position="81"/>
        <end position="189"/>
    </location>
</feature>
<dbReference type="EMBL" id="VBAJ01000168">
    <property type="protein sequence ID" value="TMJ07555.1"/>
    <property type="molecule type" value="Genomic_DNA"/>
</dbReference>
<protein>
    <recommendedName>
        <fullName evidence="1">Coenzyme Q-binding protein COQ10 START domain-containing protein</fullName>
    </recommendedName>
</protein>
<proteinExistence type="predicted"/>
<dbReference type="Pfam" id="PF03364">
    <property type="entry name" value="Polyketide_cyc"/>
    <property type="match status" value="1"/>
</dbReference>
<dbReference type="InterPro" id="IPR023393">
    <property type="entry name" value="START-like_dom_sf"/>
</dbReference>